<name>A0ACA9NDY0_9GLOM</name>
<reference evidence="1" key="1">
    <citation type="submission" date="2021-06" db="EMBL/GenBank/DDBJ databases">
        <authorList>
            <person name="Kallberg Y."/>
            <person name="Tangrot J."/>
            <person name="Rosling A."/>
        </authorList>
    </citation>
    <scope>NUCLEOTIDE SEQUENCE</scope>
    <source>
        <strain evidence="1">28 12/20/2015</strain>
    </source>
</reference>
<gene>
    <name evidence="1" type="ORF">SPELUC_LOCUS8872</name>
</gene>
<accession>A0ACA9NDY0</accession>
<comment type="caution">
    <text evidence="1">The sequence shown here is derived from an EMBL/GenBank/DDBJ whole genome shotgun (WGS) entry which is preliminary data.</text>
</comment>
<protein>
    <submittedName>
        <fullName evidence="1">7256_t:CDS:1</fullName>
    </submittedName>
</protein>
<organism evidence="1 2">
    <name type="scientific">Cetraspora pellucida</name>
    <dbReference type="NCBI Taxonomy" id="1433469"/>
    <lineage>
        <taxon>Eukaryota</taxon>
        <taxon>Fungi</taxon>
        <taxon>Fungi incertae sedis</taxon>
        <taxon>Mucoromycota</taxon>
        <taxon>Glomeromycotina</taxon>
        <taxon>Glomeromycetes</taxon>
        <taxon>Diversisporales</taxon>
        <taxon>Gigasporaceae</taxon>
        <taxon>Cetraspora</taxon>
    </lineage>
</organism>
<dbReference type="EMBL" id="CAJVPW010013937">
    <property type="protein sequence ID" value="CAG8649778.1"/>
    <property type="molecule type" value="Genomic_DNA"/>
</dbReference>
<proteinExistence type="predicted"/>
<feature type="non-terminal residue" evidence="1">
    <location>
        <position position="169"/>
    </location>
</feature>
<evidence type="ECO:0000313" key="2">
    <source>
        <dbReference type="Proteomes" id="UP000789366"/>
    </source>
</evidence>
<evidence type="ECO:0000313" key="1">
    <source>
        <dbReference type="EMBL" id="CAG8649778.1"/>
    </source>
</evidence>
<sequence length="169" mass="18957">MVGVHGEQKRPIGEIDRFPITVGGKTITSHAVVTEASNYALIVGNDWMRKARARLDWESCELMIRDGNKKIRILTEYCKPAIIGHEISGSEIIAAESKVIAMKNFPRLKDLQTLRRFLGLAELKLRLTSTPILAHPQDDKEFVLYTDASHIALGAVLSQLDDEKREHVV</sequence>
<keyword evidence="2" id="KW-1185">Reference proteome</keyword>
<dbReference type="Proteomes" id="UP000789366">
    <property type="component" value="Unassembled WGS sequence"/>
</dbReference>